<proteinExistence type="predicted"/>
<dbReference type="EMBL" id="CM042881">
    <property type="protein sequence ID" value="KAI4384999.1"/>
    <property type="molecule type" value="Genomic_DNA"/>
</dbReference>
<sequence>MPLTVSALRLFHPPPPPPPTAVSLSLLRPPSIPIPAVLKPCLSRWRSGGFLYLGERCGPSGGLGWNFELSAKAENGKGGIDGSGVVEDEAERAARGESTMPERFRYLTKEAPDSPVRWPFFVAMAFLVYAWRVVLLELANWKKAVGAIVGFVGYLLKLGLALIFHFIGDPVTAVIRGIETGFYSVRAFYSSIISALPVSELIVVIILASIVLSIGESVVPDSVSSQPYVLTTAGLAGLLVVRGYITVLFFLMVLVGTYGFSRFIKKRDDVTSALPAAAVVAGVGAPWLRLLAIASYLALAIYYYSKNHSQEDETEEVSEGKEAGEVTTKRQLPLPLLGSALAVGIHAAAKWAGRRHLTWMIV</sequence>
<evidence type="ECO:0000313" key="2">
    <source>
        <dbReference type="Proteomes" id="UP001057402"/>
    </source>
</evidence>
<name>A0ACB9S1M9_9MYRT</name>
<keyword evidence="2" id="KW-1185">Reference proteome</keyword>
<evidence type="ECO:0000313" key="1">
    <source>
        <dbReference type="EMBL" id="KAI4384999.1"/>
    </source>
</evidence>
<reference evidence="2" key="1">
    <citation type="journal article" date="2023" name="Front. Plant Sci.">
        <title>Chromosomal-level genome assembly of Melastoma candidum provides insights into trichome evolution.</title>
        <authorList>
            <person name="Zhong Y."/>
            <person name="Wu W."/>
            <person name="Sun C."/>
            <person name="Zou P."/>
            <person name="Liu Y."/>
            <person name="Dai S."/>
            <person name="Zhou R."/>
        </authorList>
    </citation>
    <scope>NUCLEOTIDE SEQUENCE [LARGE SCALE GENOMIC DNA]</scope>
</reference>
<dbReference type="Proteomes" id="UP001057402">
    <property type="component" value="Chromosome 2"/>
</dbReference>
<gene>
    <name evidence="1" type="ORF">MLD38_003076</name>
</gene>
<protein>
    <submittedName>
        <fullName evidence="1">Uncharacterized protein</fullName>
    </submittedName>
</protein>
<comment type="caution">
    <text evidence="1">The sequence shown here is derived from an EMBL/GenBank/DDBJ whole genome shotgun (WGS) entry which is preliminary data.</text>
</comment>
<organism evidence="1 2">
    <name type="scientific">Melastoma candidum</name>
    <dbReference type="NCBI Taxonomy" id="119954"/>
    <lineage>
        <taxon>Eukaryota</taxon>
        <taxon>Viridiplantae</taxon>
        <taxon>Streptophyta</taxon>
        <taxon>Embryophyta</taxon>
        <taxon>Tracheophyta</taxon>
        <taxon>Spermatophyta</taxon>
        <taxon>Magnoliopsida</taxon>
        <taxon>eudicotyledons</taxon>
        <taxon>Gunneridae</taxon>
        <taxon>Pentapetalae</taxon>
        <taxon>rosids</taxon>
        <taxon>malvids</taxon>
        <taxon>Myrtales</taxon>
        <taxon>Melastomataceae</taxon>
        <taxon>Melastomatoideae</taxon>
        <taxon>Melastomateae</taxon>
        <taxon>Melastoma</taxon>
    </lineage>
</organism>
<accession>A0ACB9S1M9</accession>